<dbReference type="InterPro" id="IPR010769">
    <property type="entry name" value="rRNA_MeTrfase_GmN_bac"/>
</dbReference>
<name>A0ABT1HS56_STRSD</name>
<keyword evidence="9" id="KW-0046">Antibiotic resistance</keyword>
<dbReference type="InterPro" id="IPR025981">
    <property type="entry name" value="rRNA_MeTrfase"/>
</dbReference>
<evidence type="ECO:0000256" key="9">
    <source>
        <dbReference type="ARBA" id="ARBA00023251"/>
    </source>
</evidence>
<dbReference type="InterPro" id="IPR029063">
    <property type="entry name" value="SAM-dependent_MTases_sf"/>
</dbReference>
<dbReference type="NCBIfam" id="NF000466">
    <property type="entry name" value="16S_rRNA_Rmt_gen"/>
    <property type="match status" value="1"/>
</dbReference>
<evidence type="ECO:0000256" key="10">
    <source>
        <dbReference type="ARBA" id="ARBA00033062"/>
    </source>
</evidence>
<evidence type="ECO:0000256" key="6">
    <source>
        <dbReference type="ARBA" id="ARBA00022603"/>
    </source>
</evidence>
<evidence type="ECO:0000256" key="4">
    <source>
        <dbReference type="ARBA" id="ARBA00015154"/>
    </source>
</evidence>
<organism evidence="11 12">
    <name type="scientific">Streptoalloteichus tenebrarius (strain ATCC 17920 / DSM 40477 / JCM 4838 / CBS 697.72 / NBRC 16177 / NCIMB 11028 / NRRL B-12390 / A12253. 1 / ISP 5477)</name>
    <name type="common">Streptomyces tenebrarius</name>
    <dbReference type="NCBI Taxonomy" id="1933"/>
    <lineage>
        <taxon>Bacteria</taxon>
        <taxon>Bacillati</taxon>
        <taxon>Actinomycetota</taxon>
        <taxon>Actinomycetes</taxon>
        <taxon>Pseudonocardiales</taxon>
        <taxon>Pseudonocardiaceae</taxon>
        <taxon>Streptoalloteichus</taxon>
    </lineage>
</organism>
<dbReference type="PIRSF" id="PIRSF015852">
    <property type="entry name" value="RRNA_mtase_Grm"/>
    <property type="match status" value="1"/>
</dbReference>
<gene>
    <name evidence="11" type="ORF">LX15_002043</name>
</gene>
<dbReference type="Gene3D" id="1.10.8.10">
    <property type="entry name" value="DNA helicase RuvA subunit, C-terminal domain"/>
    <property type="match status" value="1"/>
</dbReference>
<protein>
    <recommendedName>
        <fullName evidence="4">16S rRNA (guanine(1405)-N(7))-methyltransferase</fullName>
        <ecNumber evidence="3">2.1.1.179</ecNumber>
    </recommendedName>
    <alternativeName>
        <fullName evidence="10">16S rRNA m7G1405 methyltransferase</fullName>
    </alternativeName>
</protein>
<evidence type="ECO:0000313" key="12">
    <source>
        <dbReference type="Proteomes" id="UP001205311"/>
    </source>
</evidence>
<sequence>MPHPAPGPGDPEDPRLAEVVDAVRSSRRYQSVAPETVRRLATSALVASRGDLAEAVKRTKRGLHEIFGAYLPSPPKYDALLRQLRGAVDAGDDEAVRATLHRAMSTHASTRERLPILDEFYREVFARCADPASVRDLACGMNPLAAPWMPGSDAFTYHASDIDTRLMEFLDAALETLGVAHDVRVRDLMTGVGEVETDVTLLLKTVPCIEAQGRGQGWDLIDAIRSPLVVVSFPTKSLGQRSKGMFNTYSANFDAWLENRPHDVEQLEFRNELVYFVRKNA</sequence>
<keyword evidence="8" id="KW-0949">S-adenosyl-L-methionine</keyword>
<accession>A0ABT1HS56</accession>
<dbReference type="EMBL" id="JAMTCP010000008">
    <property type="protein sequence ID" value="MCP2258349.1"/>
    <property type="molecule type" value="Genomic_DNA"/>
</dbReference>
<comment type="similarity">
    <text evidence="2">Belongs to the methyltransferase superfamily. Aminoglycoside resistance family.</text>
</comment>
<dbReference type="RefSeq" id="WP_253669283.1">
    <property type="nucleotide sequence ID" value="NZ_JAMTCP010000008.1"/>
</dbReference>
<comment type="caution">
    <text evidence="11">The sequence shown here is derived from an EMBL/GenBank/DDBJ whole genome shotgun (WGS) entry which is preliminary data.</text>
</comment>
<keyword evidence="5" id="KW-0698">rRNA processing</keyword>
<proteinExistence type="inferred from homology"/>
<comment type="catalytic activity">
    <reaction evidence="1">
        <text>guanosine(1405) in 16S rRNA + S-adenosyl-L-methionine = N(7)-methylguanosine(1405) in 16S rRNA + S-adenosyl-L-homocysteine</text>
        <dbReference type="Rhea" id="RHEA:42772"/>
        <dbReference type="Rhea" id="RHEA-COMP:10225"/>
        <dbReference type="Rhea" id="RHEA-COMP:10226"/>
        <dbReference type="ChEBI" id="CHEBI:57856"/>
        <dbReference type="ChEBI" id="CHEBI:59789"/>
        <dbReference type="ChEBI" id="CHEBI:74269"/>
        <dbReference type="ChEBI" id="CHEBI:74480"/>
        <dbReference type="EC" id="2.1.1.179"/>
    </reaction>
</comment>
<evidence type="ECO:0000256" key="1">
    <source>
        <dbReference type="ARBA" id="ARBA00001643"/>
    </source>
</evidence>
<dbReference type="Gene3D" id="3.40.50.150">
    <property type="entry name" value="Vaccinia Virus protein VP39"/>
    <property type="match status" value="1"/>
</dbReference>
<dbReference type="EC" id="2.1.1.179" evidence="3"/>
<evidence type="ECO:0000256" key="3">
    <source>
        <dbReference type="ARBA" id="ARBA00012300"/>
    </source>
</evidence>
<reference evidence="11 12" key="1">
    <citation type="submission" date="2022-06" db="EMBL/GenBank/DDBJ databases">
        <title>Genomic Encyclopedia of Archaeal and Bacterial Type Strains, Phase II (KMG-II): from individual species to whole genera.</title>
        <authorList>
            <person name="Goeker M."/>
        </authorList>
    </citation>
    <scope>NUCLEOTIDE SEQUENCE [LARGE SCALE GENOMIC DNA]</scope>
    <source>
        <strain evidence="11 12">DSM 40477</strain>
    </source>
</reference>
<keyword evidence="7" id="KW-0808">Transferase</keyword>
<dbReference type="Proteomes" id="UP001205311">
    <property type="component" value="Unassembled WGS sequence"/>
</dbReference>
<evidence type="ECO:0000256" key="7">
    <source>
        <dbReference type="ARBA" id="ARBA00022679"/>
    </source>
</evidence>
<dbReference type="Pfam" id="PF07091">
    <property type="entry name" value="FmrO"/>
    <property type="match status" value="1"/>
</dbReference>
<evidence type="ECO:0000313" key="11">
    <source>
        <dbReference type="EMBL" id="MCP2258349.1"/>
    </source>
</evidence>
<evidence type="ECO:0000256" key="5">
    <source>
        <dbReference type="ARBA" id="ARBA00022552"/>
    </source>
</evidence>
<keyword evidence="12" id="KW-1185">Reference proteome</keyword>
<evidence type="ECO:0000256" key="8">
    <source>
        <dbReference type="ARBA" id="ARBA00022691"/>
    </source>
</evidence>
<keyword evidence="6" id="KW-0489">Methyltransferase</keyword>
<evidence type="ECO:0000256" key="2">
    <source>
        <dbReference type="ARBA" id="ARBA00005487"/>
    </source>
</evidence>